<comment type="caution">
    <text evidence="2">The sequence shown here is derived from an EMBL/GenBank/DDBJ whole genome shotgun (WGS) entry which is preliminary data.</text>
</comment>
<proteinExistence type="predicted"/>
<organism evidence="2 3">
    <name type="scientific">Campylobacter ureolyticus</name>
    <dbReference type="NCBI Taxonomy" id="827"/>
    <lineage>
        <taxon>Bacteria</taxon>
        <taxon>Pseudomonadati</taxon>
        <taxon>Campylobacterota</taxon>
        <taxon>Epsilonproteobacteria</taxon>
        <taxon>Campylobacterales</taxon>
        <taxon>Campylobacteraceae</taxon>
        <taxon>Campylobacter</taxon>
    </lineage>
</organism>
<accession>A0A2I1NC43</accession>
<dbReference type="AlphaFoldDB" id="A0A2I1NC43"/>
<evidence type="ECO:0000313" key="3">
    <source>
        <dbReference type="Proteomes" id="UP000234639"/>
    </source>
</evidence>
<evidence type="ECO:0000313" key="2">
    <source>
        <dbReference type="EMBL" id="PKZ29948.1"/>
    </source>
</evidence>
<dbReference type="Proteomes" id="UP000234639">
    <property type="component" value="Unassembled WGS sequence"/>
</dbReference>
<dbReference type="Proteomes" id="UP001075225">
    <property type="component" value="Unassembled WGS sequence"/>
</dbReference>
<evidence type="ECO:0000313" key="1">
    <source>
        <dbReference type="EMBL" id="MCZ6159431.1"/>
    </source>
</evidence>
<dbReference type="EMBL" id="PKHU01000001">
    <property type="protein sequence ID" value="PKZ29948.1"/>
    <property type="molecule type" value="Genomic_DNA"/>
</dbReference>
<sequence>MNKIFLIIFIIFNFANAKDLIFYHDIKEALNSKFAKQYLNNDVEFEFYNNKTSDDEQLKISKATSRYRKIYDTFKKEHVLLDKDYKISCQYAFIAVLKAFGEKAKTENKVKVINLQGNFKNQLYNSKDKFQCAVGKFVTTVSLQGNLK</sequence>
<dbReference type="EMBL" id="JAPXGO010000002">
    <property type="protein sequence ID" value="MCZ6159431.1"/>
    <property type="molecule type" value="Genomic_DNA"/>
</dbReference>
<reference evidence="1" key="2">
    <citation type="submission" date="2022-12" db="EMBL/GenBank/DDBJ databases">
        <title>Species Delineation and Comparative Genomics within the Campylobacter ureolyticus Complex.</title>
        <authorList>
            <person name="Maki J."/>
            <person name="Howard M."/>
            <person name="Connelly S."/>
            <person name="Hardy D.J."/>
            <person name="Cameron A."/>
        </authorList>
    </citation>
    <scope>NUCLEOTIDE SEQUENCE</scope>
    <source>
        <strain evidence="1">URMC_787</strain>
    </source>
</reference>
<protein>
    <submittedName>
        <fullName evidence="2">Excinuclease ATPase subunit</fullName>
    </submittedName>
</protein>
<reference evidence="2 3" key="1">
    <citation type="submission" date="2017-12" db="EMBL/GenBank/DDBJ databases">
        <title>Phylogenetic diversity of female urinary microbiome.</title>
        <authorList>
            <person name="Thomas-White K."/>
            <person name="Wolfe A.J."/>
        </authorList>
    </citation>
    <scope>NUCLEOTIDE SEQUENCE [LARGE SCALE GENOMIC DNA]</scope>
    <source>
        <strain evidence="2 3">UMB0112</strain>
    </source>
</reference>
<dbReference type="RefSeq" id="WP_101636442.1">
    <property type="nucleotide sequence ID" value="NZ_JAPXGO010000002.1"/>
</dbReference>
<gene>
    <name evidence="2" type="ORF">CYJ41_00465</name>
    <name evidence="1" type="ORF">O6B32_02955</name>
</gene>
<name>A0A2I1NC43_9BACT</name>